<dbReference type="NCBIfam" id="TIGR00208">
    <property type="entry name" value="fliS"/>
    <property type="match status" value="1"/>
</dbReference>
<name>H8Z5B3_9GAMM</name>
<evidence type="ECO:0000256" key="2">
    <source>
        <dbReference type="ARBA" id="ARBA00008787"/>
    </source>
</evidence>
<dbReference type="PANTHER" id="PTHR34773">
    <property type="entry name" value="FLAGELLAR SECRETION CHAPERONE FLIS"/>
    <property type="match status" value="1"/>
</dbReference>
<dbReference type="GO" id="GO:0071973">
    <property type="term" value="P:bacterial-type flagellum-dependent cell motility"/>
    <property type="evidence" value="ECO:0007669"/>
    <property type="project" value="TreeGrafter"/>
</dbReference>
<evidence type="ECO:0000256" key="6">
    <source>
        <dbReference type="PIRNR" id="PIRNR039090"/>
    </source>
</evidence>
<dbReference type="InterPro" id="IPR003713">
    <property type="entry name" value="FliS"/>
</dbReference>
<dbReference type="Pfam" id="PF02561">
    <property type="entry name" value="FliS"/>
    <property type="match status" value="1"/>
</dbReference>
<keyword evidence="4 6" id="KW-1005">Bacterial flagellum biogenesis</keyword>
<dbReference type="HOGENOM" id="CLU_080373_1_2_6"/>
<reference evidence="8" key="1">
    <citation type="submission" date="2011-06" db="EMBL/GenBank/DDBJ databases">
        <authorList>
            <consortium name="US DOE Joint Genome Institute (JGI-PGF)"/>
            <person name="Lucas S."/>
            <person name="Han J."/>
            <person name="Lapidus A."/>
            <person name="Cheng J.-F."/>
            <person name="Goodwin L."/>
            <person name="Pitluck S."/>
            <person name="Peters L."/>
            <person name="Land M.L."/>
            <person name="Hauser L."/>
            <person name="Vogl K."/>
            <person name="Liu Z."/>
            <person name="Overmann J."/>
            <person name="Frigaard N.-U."/>
            <person name="Bryant D.A."/>
            <person name="Woyke T.J."/>
        </authorList>
    </citation>
    <scope>NUCLEOTIDE SEQUENCE [LARGE SCALE GENOMIC DNA]</scope>
    <source>
        <strain evidence="8">970</strain>
    </source>
</reference>
<dbReference type="STRING" id="631362.Thi970DRAFT_04161"/>
<sequence>MYAIEMKKSTDQYRQAGVLSEISVASPHRIIQLLFEGALERIAVGKGAMLQGNIAKKGEQISKAINIIDGLRGVLDHEKGGELAERLDALYEYMSYQLLQANLRDNPDALDEVTKLLREVKSGWDEIPEELRNSAG</sequence>
<dbReference type="GO" id="GO:0044780">
    <property type="term" value="P:bacterial-type flagellum assembly"/>
    <property type="evidence" value="ECO:0007669"/>
    <property type="project" value="InterPro"/>
</dbReference>
<evidence type="ECO:0000313" key="7">
    <source>
        <dbReference type="EMBL" id="EIC20520.1"/>
    </source>
</evidence>
<evidence type="ECO:0000256" key="4">
    <source>
        <dbReference type="ARBA" id="ARBA00022795"/>
    </source>
</evidence>
<accession>H8Z5B3</accession>
<reference evidence="7 8" key="2">
    <citation type="submission" date="2011-11" db="EMBL/GenBank/DDBJ databases">
        <authorList>
            <consortium name="US DOE Joint Genome Institute"/>
            <person name="Lucas S."/>
            <person name="Han J."/>
            <person name="Lapidus A."/>
            <person name="Cheng J.-F."/>
            <person name="Goodwin L."/>
            <person name="Pitluck S."/>
            <person name="Peters L."/>
            <person name="Ovchinnikova G."/>
            <person name="Zhang X."/>
            <person name="Detter J.C."/>
            <person name="Han C."/>
            <person name="Tapia R."/>
            <person name="Land M."/>
            <person name="Hauser L."/>
            <person name="Kyrpides N."/>
            <person name="Ivanova N."/>
            <person name="Pagani I."/>
            <person name="Vogl K."/>
            <person name="Liu Z."/>
            <person name="Overmann J."/>
            <person name="Frigaard N.-U."/>
            <person name="Bryant D."/>
            <person name="Woyke T."/>
        </authorList>
    </citation>
    <scope>NUCLEOTIDE SEQUENCE [LARGE SCALE GENOMIC DNA]</scope>
    <source>
        <strain evidence="7 8">970</strain>
    </source>
</reference>
<protein>
    <recommendedName>
        <fullName evidence="6">Flagellar secretion chaperone FliS</fullName>
    </recommendedName>
</protein>
<evidence type="ECO:0000313" key="8">
    <source>
        <dbReference type="Proteomes" id="UP000002964"/>
    </source>
</evidence>
<gene>
    <name evidence="7" type="ORF">Thi970DRAFT_04161</name>
</gene>
<dbReference type="SUPFAM" id="SSF101116">
    <property type="entry name" value="Flagellar export chaperone FliS"/>
    <property type="match status" value="1"/>
</dbReference>
<keyword evidence="7" id="KW-0282">Flagellum</keyword>
<keyword evidence="8" id="KW-1185">Reference proteome</keyword>
<dbReference type="RefSeq" id="WP_009150923.1">
    <property type="nucleotide sequence ID" value="NZ_CP121471.1"/>
</dbReference>
<keyword evidence="5" id="KW-0143">Chaperone</keyword>
<dbReference type="PIRSF" id="PIRSF039090">
    <property type="entry name" value="Flis"/>
    <property type="match status" value="1"/>
</dbReference>
<keyword evidence="7" id="KW-0966">Cell projection</keyword>
<evidence type="ECO:0000256" key="3">
    <source>
        <dbReference type="ARBA" id="ARBA00022490"/>
    </source>
</evidence>
<dbReference type="PANTHER" id="PTHR34773:SF1">
    <property type="entry name" value="FLAGELLAR SECRETION CHAPERONE FLIS"/>
    <property type="match status" value="1"/>
</dbReference>
<evidence type="ECO:0000256" key="1">
    <source>
        <dbReference type="ARBA" id="ARBA00004514"/>
    </source>
</evidence>
<dbReference type="Gene3D" id="1.20.120.340">
    <property type="entry name" value="Flagellar protein FliS"/>
    <property type="match status" value="1"/>
</dbReference>
<organism evidence="7 8">
    <name type="scientific">Thiorhodovibrio frisius</name>
    <dbReference type="NCBI Taxonomy" id="631362"/>
    <lineage>
        <taxon>Bacteria</taxon>
        <taxon>Pseudomonadati</taxon>
        <taxon>Pseudomonadota</taxon>
        <taxon>Gammaproteobacteria</taxon>
        <taxon>Chromatiales</taxon>
        <taxon>Chromatiaceae</taxon>
        <taxon>Thiorhodovibrio</taxon>
    </lineage>
</organism>
<keyword evidence="7" id="KW-0969">Cilium</keyword>
<comment type="subcellular location">
    <subcellularLocation>
        <location evidence="1 6">Cytoplasm</location>
        <location evidence="1 6">Cytosol</location>
    </subcellularLocation>
</comment>
<dbReference type="EMBL" id="JH603170">
    <property type="protein sequence ID" value="EIC20520.1"/>
    <property type="molecule type" value="Genomic_DNA"/>
</dbReference>
<dbReference type="AlphaFoldDB" id="H8Z5B3"/>
<evidence type="ECO:0000256" key="5">
    <source>
        <dbReference type="ARBA" id="ARBA00023186"/>
    </source>
</evidence>
<comment type="similarity">
    <text evidence="2 6">Belongs to the FliS family.</text>
</comment>
<dbReference type="GO" id="GO:0005829">
    <property type="term" value="C:cytosol"/>
    <property type="evidence" value="ECO:0007669"/>
    <property type="project" value="UniProtKB-SubCell"/>
</dbReference>
<dbReference type="eggNOG" id="COG1516">
    <property type="taxonomic scope" value="Bacteria"/>
</dbReference>
<keyword evidence="3 6" id="KW-0963">Cytoplasm</keyword>
<dbReference type="Proteomes" id="UP000002964">
    <property type="component" value="Unassembled WGS sequence"/>
</dbReference>
<proteinExistence type="inferred from homology"/>
<dbReference type="CDD" id="cd16098">
    <property type="entry name" value="FliS"/>
    <property type="match status" value="1"/>
</dbReference>
<dbReference type="InterPro" id="IPR036584">
    <property type="entry name" value="FliS_sf"/>
</dbReference>
<dbReference type="OrthoDB" id="9792010at2"/>